<feature type="DNA-binding region" description="H-T-H motif" evidence="4">
    <location>
        <begin position="34"/>
        <end position="53"/>
    </location>
</feature>
<proteinExistence type="predicted"/>
<dbReference type="Proteomes" id="UP000480556">
    <property type="component" value="Unassembled WGS sequence"/>
</dbReference>
<evidence type="ECO:0000256" key="2">
    <source>
        <dbReference type="ARBA" id="ARBA00023125"/>
    </source>
</evidence>
<gene>
    <name evidence="7" type="ORF">GFH30_13035</name>
    <name evidence="6" type="ORF">GHJ48_09760</name>
</gene>
<dbReference type="FunFam" id="1.10.10.60:FF:000141">
    <property type="entry name" value="TetR family transcriptional regulator"/>
    <property type="match status" value="1"/>
</dbReference>
<dbReference type="EMBL" id="WITK01000015">
    <property type="protein sequence ID" value="MQW92670.1"/>
    <property type="molecule type" value="Genomic_DNA"/>
</dbReference>
<evidence type="ECO:0000259" key="5">
    <source>
        <dbReference type="PROSITE" id="PS50977"/>
    </source>
</evidence>
<name>A0A5Q0P5X8_9GAMM</name>
<dbReference type="Pfam" id="PF14246">
    <property type="entry name" value="TetR_C_7"/>
    <property type="match status" value="1"/>
</dbReference>
<evidence type="ECO:0000313" key="9">
    <source>
        <dbReference type="Proteomes" id="UP000480556"/>
    </source>
</evidence>
<dbReference type="PANTHER" id="PTHR30055">
    <property type="entry name" value="HTH-TYPE TRANSCRIPTIONAL REGULATOR RUTR"/>
    <property type="match status" value="1"/>
</dbReference>
<evidence type="ECO:0000256" key="1">
    <source>
        <dbReference type="ARBA" id="ARBA00023015"/>
    </source>
</evidence>
<evidence type="ECO:0000256" key="4">
    <source>
        <dbReference type="PROSITE-ProRule" id="PRU00335"/>
    </source>
</evidence>
<dbReference type="EMBL" id="CP045650">
    <property type="protein sequence ID" value="QGA12226.1"/>
    <property type="molecule type" value="Genomic_DNA"/>
</dbReference>
<dbReference type="Proteomes" id="UP000327478">
    <property type="component" value="Chromosome"/>
</dbReference>
<organism evidence="6 9">
    <name type="scientific">Acinetobacter wanghuae</name>
    <dbReference type="NCBI Taxonomy" id="2662362"/>
    <lineage>
        <taxon>Bacteria</taxon>
        <taxon>Pseudomonadati</taxon>
        <taxon>Pseudomonadota</taxon>
        <taxon>Gammaproteobacteria</taxon>
        <taxon>Moraxellales</taxon>
        <taxon>Moraxellaceae</taxon>
        <taxon>Acinetobacter</taxon>
    </lineage>
</organism>
<feature type="domain" description="HTH tetR-type" evidence="5">
    <location>
        <begin position="11"/>
        <end position="71"/>
    </location>
</feature>
<keyword evidence="2 4" id="KW-0238">DNA-binding</keyword>
<dbReference type="PANTHER" id="PTHR30055:SF146">
    <property type="entry name" value="HTH-TYPE TRANSCRIPTIONAL DUAL REGULATOR CECR"/>
    <property type="match status" value="1"/>
</dbReference>
<dbReference type="Pfam" id="PF00440">
    <property type="entry name" value="TetR_N"/>
    <property type="match status" value="1"/>
</dbReference>
<evidence type="ECO:0000313" key="6">
    <source>
        <dbReference type="EMBL" id="MQW92670.1"/>
    </source>
</evidence>
<dbReference type="Gene3D" id="1.10.357.10">
    <property type="entry name" value="Tetracycline Repressor, domain 2"/>
    <property type="match status" value="1"/>
</dbReference>
<dbReference type="InterPro" id="IPR009057">
    <property type="entry name" value="Homeodomain-like_sf"/>
</dbReference>
<dbReference type="SUPFAM" id="SSF46689">
    <property type="entry name" value="Homeodomain-like"/>
    <property type="match status" value="1"/>
</dbReference>
<dbReference type="InterPro" id="IPR050109">
    <property type="entry name" value="HTH-type_TetR-like_transc_reg"/>
</dbReference>
<evidence type="ECO:0000313" key="7">
    <source>
        <dbReference type="EMBL" id="QGA12226.1"/>
    </source>
</evidence>
<evidence type="ECO:0000313" key="8">
    <source>
        <dbReference type="Proteomes" id="UP000327478"/>
    </source>
</evidence>
<dbReference type="RefSeq" id="WP_153373244.1">
    <property type="nucleotide sequence ID" value="NZ_CP045650.1"/>
</dbReference>
<protein>
    <submittedName>
        <fullName evidence="6">TetR family transcriptional regulator</fullName>
    </submittedName>
</protein>
<dbReference type="GO" id="GO:0000976">
    <property type="term" value="F:transcription cis-regulatory region binding"/>
    <property type="evidence" value="ECO:0007669"/>
    <property type="project" value="TreeGrafter"/>
</dbReference>
<dbReference type="PROSITE" id="PS50977">
    <property type="entry name" value="HTH_TETR_2"/>
    <property type="match status" value="1"/>
</dbReference>
<dbReference type="PRINTS" id="PR00455">
    <property type="entry name" value="HTHTETR"/>
</dbReference>
<dbReference type="InterPro" id="IPR039536">
    <property type="entry name" value="TetR_C_Proteobacteria"/>
</dbReference>
<keyword evidence="8" id="KW-1185">Reference proteome</keyword>
<sequence length="207" mass="23404">MQVNVGRPKDLEKKQSILDAAKHLFLMHGYHGSSMNQIAKAAGVTKLTIYNHFQDKATLFTYAVENTCESIIQAMPIVLNGQSDFRASLYEACALSMNIVNLPEAIKLDLLLMELASQQSPLAEQFYNASHVKLDAMWNQFFQNAQQHQFIQSADPQRQTELITSLLFGTRHQKILLGLIAPPTPQEQQQIIESAIEIFLLKYVNRT</sequence>
<keyword evidence="3" id="KW-0804">Transcription</keyword>
<evidence type="ECO:0000256" key="3">
    <source>
        <dbReference type="ARBA" id="ARBA00023163"/>
    </source>
</evidence>
<reference evidence="8 9" key="1">
    <citation type="submission" date="2019-10" db="EMBL/GenBank/DDBJ databases">
        <authorList>
            <person name="Dong K."/>
        </authorList>
    </citation>
    <scope>NUCLEOTIDE SEQUENCE [LARGE SCALE GENOMIC DNA]</scope>
    <source>
        <strain evidence="8">dk386</strain>
        <strain evidence="7">Dk386</strain>
        <strain evidence="6">Dk771</strain>
        <strain evidence="9">dk771</strain>
    </source>
</reference>
<dbReference type="GO" id="GO:0003700">
    <property type="term" value="F:DNA-binding transcription factor activity"/>
    <property type="evidence" value="ECO:0007669"/>
    <property type="project" value="TreeGrafter"/>
</dbReference>
<accession>A0A5Q0P5X8</accession>
<keyword evidence="1" id="KW-0805">Transcription regulation</keyword>
<dbReference type="AlphaFoldDB" id="A0A5Q0P5X8"/>
<dbReference type="InterPro" id="IPR001647">
    <property type="entry name" value="HTH_TetR"/>
</dbReference>